<name>A0AAV7UNA6_PLEWA</name>
<accession>A0AAV7UNA6</accession>
<dbReference type="Proteomes" id="UP001066276">
    <property type="component" value="Chromosome 3_1"/>
</dbReference>
<organism evidence="1 2">
    <name type="scientific">Pleurodeles waltl</name>
    <name type="common">Iberian ribbed newt</name>
    <dbReference type="NCBI Taxonomy" id="8319"/>
    <lineage>
        <taxon>Eukaryota</taxon>
        <taxon>Metazoa</taxon>
        <taxon>Chordata</taxon>
        <taxon>Craniata</taxon>
        <taxon>Vertebrata</taxon>
        <taxon>Euteleostomi</taxon>
        <taxon>Amphibia</taxon>
        <taxon>Batrachia</taxon>
        <taxon>Caudata</taxon>
        <taxon>Salamandroidea</taxon>
        <taxon>Salamandridae</taxon>
        <taxon>Pleurodelinae</taxon>
        <taxon>Pleurodeles</taxon>
    </lineage>
</organism>
<sequence>MCRPQYTEERRKAARAVHWWRAALELRQMRRGVARIPLWGNSSSGSTSEAAWGKKVKPGALVWGVSGVAGETEAGAVGGVVRQTGGDCGTPPWIYECRRF</sequence>
<protein>
    <submittedName>
        <fullName evidence="1">Uncharacterized protein</fullName>
    </submittedName>
</protein>
<proteinExistence type="predicted"/>
<reference evidence="1" key="1">
    <citation type="journal article" date="2022" name="bioRxiv">
        <title>Sequencing and chromosome-scale assembly of the giantPleurodeles waltlgenome.</title>
        <authorList>
            <person name="Brown T."/>
            <person name="Elewa A."/>
            <person name="Iarovenko S."/>
            <person name="Subramanian E."/>
            <person name="Araus A.J."/>
            <person name="Petzold A."/>
            <person name="Susuki M."/>
            <person name="Suzuki K.-i.T."/>
            <person name="Hayashi T."/>
            <person name="Toyoda A."/>
            <person name="Oliveira C."/>
            <person name="Osipova E."/>
            <person name="Leigh N.D."/>
            <person name="Simon A."/>
            <person name="Yun M.H."/>
        </authorList>
    </citation>
    <scope>NUCLEOTIDE SEQUENCE</scope>
    <source>
        <strain evidence="1">20211129_DDA</strain>
        <tissue evidence="1">Liver</tissue>
    </source>
</reference>
<dbReference type="EMBL" id="JANPWB010000005">
    <property type="protein sequence ID" value="KAJ1190507.1"/>
    <property type="molecule type" value="Genomic_DNA"/>
</dbReference>
<dbReference type="AlphaFoldDB" id="A0AAV7UNA6"/>
<comment type="caution">
    <text evidence="1">The sequence shown here is derived from an EMBL/GenBank/DDBJ whole genome shotgun (WGS) entry which is preliminary data.</text>
</comment>
<gene>
    <name evidence="1" type="ORF">NDU88_007245</name>
</gene>
<evidence type="ECO:0000313" key="1">
    <source>
        <dbReference type="EMBL" id="KAJ1190507.1"/>
    </source>
</evidence>
<evidence type="ECO:0000313" key="2">
    <source>
        <dbReference type="Proteomes" id="UP001066276"/>
    </source>
</evidence>
<keyword evidence="2" id="KW-1185">Reference proteome</keyword>